<dbReference type="OrthoDB" id="5197180at2"/>
<dbReference type="RefSeq" id="WP_091945452.1">
    <property type="nucleotide sequence ID" value="NZ_FOEE01000010.1"/>
</dbReference>
<feature type="transmembrane region" description="Helical" evidence="2">
    <location>
        <begin position="21"/>
        <end position="44"/>
    </location>
</feature>
<dbReference type="Pfam" id="PF20570">
    <property type="entry name" value="DUF6779"/>
    <property type="match status" value="1"/>
</dbReference>
<keyword evidence="5" id="KW-1185">Reference proteome</keyword>
<sequence>MRGELGESSGAAHPSAGSPPALWRTAGLALGAVLAVAATVVVFLTDDPQILRLAVVGGAWAFVLALLAAGRRRGGADDGAGPGRARELELAREAAGRREHEQATDNRLRREADDAMRAELTALRREVAGLTALRSDVAALGALRSDVAALGALRSDVAALGALRSDVAALGALRQEMAALGALREDVARVADARTELGQLADLRADVGRLRAELTEQLSSEMFLERVVMRTQSSRGPLGTGPVGTVEGPSTRTIESVSWSDETPRELSGGWPAVRLDAPAPQPVAPEVHRPEPVAEVHRPEPGAEVRPPEPAPGAPVTRGYEALQGIRAQQQAHVQEPVSPIPDSYRAPVPADSSRRRRRTDDAPPAEQLTVEQPLASVQAVSELDAWPRPPAPLPPEPLPPEPLPPEPLPVEPLTVQTPAIPTPGEARLAQILAESRANAAASGRRRHRYRDDDEEDDVLARVLGRH</sequence>
<feature type="domain" description="DUF6779" evidence="3">
    <location>
        <begin position="51"/>
        <end position="140"/>
    </location>
</feature>
<evidence type="ECO:0000256" key="1">
    <source>
        <dbReference type="SAM" id="MobiDB-lite"/>
    </source>
</evidence>
<reference evidence="5" key="1">
    <citation type="submission" date="2016-10" db="EMBL/GenBank/DDBJ databases">
        <authorList>
            <person name="Varghese N."/>
            <person name="Submissions S."/>
        </authorList>
    </citation>
    <scope>NUCLEOTIDE SEQUENCE [LARGE SCALE GENOMIC DNA]</scope>
    <source>
        <strain evidence="5">DSM 45413</strain>
    </source>
</reference>
<dbReference type="STRING" id="673521.SAMN05660991_03178"/>
<evidence type="ECO:0000313" key="4">
    <source>
        <dbReference type="EMBL" id="SEP08842.1"/>
    </source>
</evidence>
<evidence type="ECO:0000256" key="2">
    <source>
        <dbReference type="SAM" id="Phobius"/>
    </source>
</evidence>
<keyword evidence="2" id="KW-0472">Membrane</keyword>
<feature type="compositionally biased region" description="Basic and acidic residues" evidence="1">
    <location>
        <begin position="298"/>
        <end position="308"/>
    </location>
</feature>
<keyword evidence="2" id="KW-0812">Transmembrane</keyword>
<name>A0A1H8V039_9ACTN</name>
<protein>
    <recommendedName>
        <fullName evidence="3">DUF6779 domain-containing protein</fullName>
    </recommendedName>
</protein>
<accession>A0A1H8V039</accession>
<keyword evidence="2" id="KW-1133">Transmembrane helix</keyword>
<evidence type="ECO:0000259" key="3">
    <source>
        <dbReference type="Pfam" id="PF20570"/>
    </source>
</evidence>
<dbReference type="AlphaFoldDB" id="A0A1H8V039"/>
<feature type="compositionally biased region" description="Polar residues" evidence="1">
    <location>
        <begin position="248"/>
        <end position="261"/>
    </location>
</feature>
<feature type="region of interest" description="Disordered" evidence="1">
    <location>
        <begin position="298"/>
        <end position="468"/>
    </location>
</feature>
<gene>
    <name evidence="4" type="ORF">SAMN05660991_03178</name>
</gene>
<proteinExistence type="predicted"/>
<organism evidence="4 5">
    <name type="scientific">Trujillonella endophytica</name>
    <dbReference type="NCBI Taxonomy" id="673521"/>
    <lineage>
        <taxon>Bacteria</taxon>
        <taxon>Bacillati</taxon>
        <taxon>Actinomycetota</taxon>
        <taxon>Actinomycetes</taxon>
        <taxon>Geodermatophilales</taxon>
        <taxon>Geodermatophilaceae</taxon>
        <taxon>Trujillonella</taxon>
    </lineage>
</organism>
<dbReference type="InterPro" id="IPR046706">
    <property type="entry name" value="DUF6779"/>
</dbReference>
<dbReference type="Proteomes" id="UP000198960">
    <property type="component" value="Unassembled WGS sequence"/>
</dbReference>
<feature type="region of interest" description="Disordered" evidence="1">
    <location>
        <begin position="233"/>
        <end position="266"/>
    </location>
</feature>
<evidence type="ECO:0000313" key="5">
    <source>
        <dbReference type="Proteomes" id="UP000198960"/>
    </source>
</evidence>
<feature type="compositionally biased region" description="Low complexity" evidence="1">
    <location>
        <begin position="435"/>
        <end position="444"/>
    </location>
</feature>
<feature type="compositionally biased region" description="Pro residues" evidence="1">
    <location>
        <begin position="389"/>
        <end position="412"/>
    </location>
</feature>
<feature type="transmembrane region" description="Helical" evidence="2">
    <location>
        <begin position="50"/>
        <end position="69"/>
    </location>
</feature>
<dbReference type="EMBL" id="FOEE01000010">
    <property type="protein sequence ID" value="SEP08842.1"/>
    <property type="molecule type" value="Genomic_DNA"/>
</dbReference>